<proteinExistence type="predicted"/>
<accession>A0A517T954</accession>
<evidence type="ECO:0008006" key="3">
    <source>
        <dbReference type="Google" id="ProtNLM"/>
    </source>
</evidence>
<name>A0A517T954_9PLAN</name>
<dbReference type="KEGG" id="chya:V22_21360"/>
<dbReference type="OrthoDB" id="291697at2"/>
<evidence type="ECO:0000313" key="1">
    <source>
        <dbReference type="EMBL" id="QDT64893.1"/>
    </source>
</evidence>
<keyword evidence="2" id="KW-1185">Reference proteome</keyword>
<reference evidence="1 2" key="1">
    <citation type="submission" date="2019-02" db="EMBL/GenBank/DDBJ databases">
        <title>Deep-cultivation of Planctomycetes and their phenomic and genomic characterization uncovers novel biology.</title>
        <authorList>
            <person name="Wiegand S."/>
            <person name="Jogler M."/>
            <person name="Boedeker C."/>
            <person name="Pinto D."/>
            <person name="Vollmers J."/>
            <person name="Rivas-Marin E."/>
            <person name="Kohn T."/>
            <person name="Peeters S.H."/>
            <person name="Heuer A."/>
            <person name="Rast P."/>
            <person name="Oberbeckmann S."/>
            <person name="Bunk B."/>
            <person name="Jeske O."/>
            <person name="Meyerdierks A."/>
            <person name="Storesund J.E."/>
            <person name="Kallscheuer N."/>
            <person name="Luecker S."/>
            <person name="Lage O.M."/>
            <person name="Pohl T."/>
            <person name="Merkel B.J."/>
            <person name="Hornburger P."/>
            <person name="Mueller R.-W."/>
            <person name="Bruemmer F."/>
            <person name="Labrenz M."/>
            <person name="Spormann A.M."/>
            <person name="Op den Camp H."/>
            <person name="Overmann J."/>
            <person name="Amann R."/>
            <person name="Jetten M.S.M."/>
            <person name="Mascher T."/>
            <person name="Medema M.H."/>
            <person name="Devos D.P."/>
            <person name="Kaster A.-K."/>
            <person name="Ovreas L."/>
            <person name="Rohde M."/>
            <person name="Galperin M.Y."/>
            <person name="Jogler C."/>
        </authorList>
    </citation>
    <scope>NUCLEOTIDE SEQUENCE [LARGE SCALE GENOMIC DNA]</scope>
    <source>
        <strain evidence="1 2">V22</strain>
    </source>
</reference>
<organism evidence="1 2">
    <name type="scientific">Calycomorphotria hydatis</name>
    <dbReference type="NCBI Taxonomy" id="2528027"/>
    <lineage>
        <taxon>Bacteria</taxon>
        <taxon>Pseudomonadati</taxon>
        <taxon>Planctomycetota</taxon>
        <taxon>Planctomycetia</taxon>
        <taxon>Planctomycetales</taxon>
        <taxon>Planctomycetaceae</taxon>
        <taxon>Calycomorphotria</taxon>
    </lineage>
</organism>
<sequence length="128" mass="13876">MSRLSCLVLFWVAVLGGCSDGPPKYTITGAVTFEGSPIDDGTIIFRHMEGNGQTYSTRIEDGKYSVEAIAGPMRVEVRATREIPGEFDEPAPGVKVPKKEMHIPLIYNANSELTVDVTKDQGGVDFAL</sequence>
<dbReference type="PROSITE" id="PS51257">
    <property type="entry name" value="PROKAR_LIPOPROTEIN"/>
    <property type="match status" value="1"/>
</dbReference>
<protein>
    <recommendedName>
        <fullName evidence="3">Carboxypeptidase regulatory-like domain-containing protein</fullName>
    </recommendedName>
</protein>
<evidence type="ECO:0000313" key="2">
    <source>
        <dbReference type="Proteomes" id="UP000319976"/>
    </source>
</evidence>
<gene>
    <name evidence="1" type="ORF">V22_21360</name>
</gene>
<dbReference type="AlphaFoldDB" id="A0A517T954"/>
<dbReference type="Proteomes" id="UP000319976">
    <property type="component" value="Chromosome"/>
</dbReference>
<dbReference type="RefSeq" id="WP_145262439.1">
    <property type="nucleotide sequence ID" value="NZ_CP036316.1"/>
</dbReference>
<dbReference type="EMBL" id="CP036316">
    <property type="protein sequence ID" value="QDT64893.1"/>
    <property type="molecule type" value="Genomic_DNA"/>
</dbReference>